<feature type="transmembrane region" description="Helical" evidence="1">
    <location>
        <begin position="168"/>
        <end position="193"/>
    </location>
</feature>
<reference evidence="2" key="1">
    <citation type="submission" date="2021-11" db="EMBL/GenBank/DDBJ databases">
        <title>BS-T2-15 a new species belonging to the Comamonadaceae family isolated from the soil of a French oak forest.</title>
        <authorList>
            <person name="Mieszkin S."/>
            <person name="Alain K."/>
        </authorList>
    </citation>
    <scope>NUCLEOTIDE SEQUENCE</scope>
    <source>
        <strain evidence="2">BS-T2-15</strain>
    </source>
</reference>
<feature type="transmembrane region" description="Helical" evidence="1">
    <location>
        <begin position="199"/>
        <end position="217"/>
    </location>
</feature>
<name>A0A9X1YG60_9BURK</name>
<keyword evidence="1" id="KW-0812">Transmembrane</keyword>
<protein>
    <submittedName>
        <fullName evidence="2">Uncharacterized protein</fullName>
    </submittedName>
</protein>
<evidence type="ECO:0000313" key="2">
    <source>
        <dbReference type="EMBL" id="MCK9685914.1"/>
    </source>
</evidence>
<evidence type="ECO:0000313" key="3">
    <source>
        <dbReference type="Proteomes" id="UP001139353"/>
    </source>
</evidence>
<dbReference type="EMBL" id="JAJLJH010000002">
    <property type="protein sequence ID" value="MCK9685914.1"/>
    <property type="molecule type" value="Genomic_DNA"/>
</dbReference>
<keyword evidence="1" id="KW-0472">Membrane</keyword>
<feature type="transmembrane region" description="Helical" evidence="1">
    <location>
        <begin position="16"/>
        <end position="34"/>
    </location>
</feature>
<keyword evidence="3" id="KW-1185">Reference proteome</keyword>
<gene>
    <name evidence="2" type="ORF">LPC04_09360</name>
</gene>
<dbReference type="AlphaFoldDB" id="A0A9X1YG60"/>
<comment type="caution">
    <text evidence="2">The sequence shown here is derived from an EMBL/GenBank/DDBJ whole genome shotgun (WGS) entry which is preliminary data.</text>
</comment>
<accession>A0A9X1YG60</accession>
<organism evidence="2 3">
    <name type="scientific">Scleromatobacter humisilvae</name>
    <dbReference type="NCBI Taxonomy" id="2897159"/>
    <lineage>
        <taxon>Bacteria</taxon>
        <taxon>Pseudomonadati</taxon>
        <taxon>Pseudomonadota</taxon>
        <taxon>Betaproteobacteria</taxon>
        <taxon>Burkholderiales</taxon>
        <taxon>Sphaerotilaceae</taxon>
        <taxon>Scleromatobacter</taxon>
    </lineage>
</organism>
<proteinExistence type="predicted"/>
<dbReference type="RefSeq" id="WP_275681952.1">
    <property type="nucleotide sequence ID" value="NZ_JAJLJH010000002.1"/>
</dbReference>
<evidence type="ECO:0000256" key="1">
    <source>
        <dbReference type="SAM" id="Phobius"/>
    </source>
</evidence>
<sequence>MTHPLLARLRDAARQNAIPGAVLQTLTLLLLLGYDRWTPAHDVLEHLLRLKLSWGAAYSFLAGALFAGLLPRLVLRLKGAGGQHFAVELAFAMAFWGWRSVEVDLFYRLQAHWFGAAADWNVVLAKTAVDQLLYSPLWAVSEIALAFEWKEAGFSWRRMRPRLDRDFFATRLPAAMLGNAMVWLPAVVAIYLLPGALQLPVSNLVGSFWVLLMIVLLKRAD</sequence>
<dbReference type="Proteomes" id="UP001139353">
    <property type="component" value="Unassembled WGS sequence"/>
</dbReference>
<feature type="transmembrane region" description="Helical" evidence="1">
    <location>
        <begin position="54"/>
        <end position="75"/>
    </location>
</feature>
<keyword evidence="1" id="KW-1133">Transmembrane helix</keyword>